<reference evidence="2 3" key="1">
    <citation type="submission" date="2019-09" db="EMBL/GenBank/DDBJ databases">
        <title>Isolation and identification of active actinomycetes.</title>
        <authorList>
            <person name="Yu Z."/>
            <person name="Han C."/>
            <person name="Yu B."/>
        </authorList>
    </citation>
    <scope>NUCLEOTIDE SEQUENCE [LARGE SCALE GENOMIC DNA]</scope>
    <source>
        <strain evidence="2 3">NEAU-H2</strain>
    </source>
</reference>
<gene>
    <name evidence="2" type="ORF">F8144_36525</name>
</gene>
<protein>
    <recommendedName>
        <fullName evidence="4">XRE family transcriptional regulator</fullName>
    </recommendedName>
</protein>
<evidence type="ECO:0000313" key="3">
    <source>
        <dbReference type="Proteomes" id="UP000442990"/>
    </source>
</evidence>
<evidence type="ECO:0000313" key="2">
    <source>
        <dbReference type="EMBL" id="KAB1979273.1"/>
    </source>
</evidence>
<sequence length="150" mass="16077">MNRENDQDATAAATAPDSSTAGPSPTGALSRLIQDALDTGKSLRDLGKAAIDPKTGAKISWQYFQKLVKNPPASAPNPTQIGAIAAALGKSEQRIKEAAAEQWLDYRATELAGYGGTARIILGHLGGMTEQEQKRWLAMIEADERSRRED</sequence>
<evidence type="ECO:0008006" key="4">
    <source>
        <dbReference type="Google" id="ProtNLM"/>
    </source>
</evidence>
<organism evidence="2 3">
    <name type="scientific">Streptomyces triticiradicis</name>
    <dbReference type="NCBI Taxonomy" id="2651189"/>
    <lineage>
        <taxon>Bacteria</taxon>
        <taxon>Bacillati</taxon>
        <taxon>Actinomycetota</taxon>
        <taxon>Actinomycetes</taxon>
        <taxon>Kitasatosporales</taxon>
        <taxon>Streptomycetaceae</taxon>
        <taxon>Streptomyces</taxon>
    </lineage>
</organism>
<feature type="compositionally biased region" description="Low complexity" evidence="1">
    <location>
        <begin position="8"/>
        <end position="27"/>
    </location>
</feature>
<dbReference type="AlphaFoldDB" id="A0A7J5D526"/>
<name>A0A7J5D526_9ACTN</name>
<feature type="region of interest" description="Disordered" evidence="1">
    <location>
        <begin position="1"/>
        <end position="29"/>
    </location>
</feature>
<proteinExistence type="predicted"/>
<dbReference type="Proteomes" id="UP000442990">
    <property type="component" value="Unassembled WGS sequence"/>
</dbReference>
<accession>A0A7J5D526</accession>
<evidence type="ECO:0000256" key="1">
    <source>
        <dbReference type="SAM" id="MobiDB-lite"/>
    </source>
</evidence>
<dbReference type="RefSeq" id="WP_151473723.1">
    <property type="nucleotide sequence ID" value="NZ_WBKG01000043.1"/>
</dbReference>
<keyword evidence="3" id="KW-1185">Reference proteome</keyword>
<comment type="caution">
    <text evidence="2">The sequence shown here is derived from an EMBL/GenBank/DDBJ whole genome shotgun (WGS) entry which is preliminary data.</text>
</comment>
<dbReference type="EMBL" id="WBKG01000043">
    <property type="protein sequence ID" value="KAB1979273.1"/>
    <property type="molecule type" value="Genomic_DNA"/>
</dbReference>